<evidence type="ECO:0000313" key="2">
    <source>
        <dbReference type="Proteomes" id="UP001216558"/>
    </source>
</evidence>
<keyword evidence="2" id="KW-1185">Reference proteome</keyword>
<name>A0ABT5JSI3_9SPHN</name>
<reference evidence="1 2" key="1">
    <citation type="submission" date="2022-10" db="EMBL/GenBank/DDBJ databases">
        <title>Erythrobacter sp. sf7 Genome sequencing.</title>
        <authorList>
            <person name="Park S."/>
        </authorList>
    </citation>
    <scope>NUCLEOTIDE SEQUENCE [LARGE SCALE GENOMIC DNA]</scope>
    <source>
        <strain evidence="2">sf7</strain>
    </source>
</reference>
<dbReference type="EMBL" id="JAQQXQ010000010">
    <property type="protein sequence ID" value="MDC8755504.1"/>
    <property type="molecule type" value="Genomic_DNA"/>
</dbReference>
<organism evidence="1 2">
    <name type="scientific">Erythrobacter fulvus</name>
    <dbReference type="NCBI Taxonomy" id="2987523"/>
    <lineage>
        <taxon>Bacteria</taxon>
        <taxon>Pseudomonadati</taxon>
        <taxon>Pseudomonadota</taxon>
        <taxon>Alphaproteobacteria</taxon>
        <taxon>Sphingomonadales</taxon>
        <taxon>Erythrobacteraceae</taxon>
        <taxon>Erythrobacter/Porphyrobacter group</taxon>
        <taxon>Erythrobacter</taxon>
    </lineage>
</organism>
<protein>
    <submittedName>
        <fullName evidence="1">Uncharacterized protein</fullName>
    </submittedName>
</protein>
<gene>
    <name evidence="1" type="ORF">OIK40_12715</name>
</gene>
<dbReference type="RefSeq" id="WP_273678714.1">
    <property type="nucleotide sequence ID" value="NZ_JAQQXQ010000010.1"/>
</dbReference>
<proteinExistence type="predicted"/>
<evidence type="ECO:0000313" key="1">
    <source>
        <dbReference type="EMBL" id="MDC8755504.1"/>
    </source>
</evidence>
<dbReference type="Proteomes" id="UP001216558">
    <property type="component" value="Unassembled WGS sequence"/>
</dbReference>
<comment type="caution">
    <text evidence="1">The sequence shown here is derived from an EMBL/GenBank/DDBJ whole genome shotgun (WGS) entry which is preliminary data.</text>
</comment>
<accession>A0ABT5JSI3</accession>
<sequence>MSATLARLDTFFDAWRARLCSGRAEVRFVARPLDTPPGLHAACADSFVSGLGYRPIGGNWELLDPEGDLAGPRAALAALVEAFAHDMALPQQPWLGESDAQAMARDFLACFDPRTRQIVTNRMYFGWNPLTDAPIEWAFVAFDDTAIALLLATADD</sequence>